<evidence type="ECO:0000313" key="1">
    <source>
        <dbReference type="EMBL" id="GGZ09336.1"/>
    </source>
</evidence>
<proteinExistence type="predicted"/>
<reference evidence="1" key="2">
    <citation type="submission" date="2020-09" db="EMBL/GenBank/DDBJ databases">
        <authorList>
            <person name="Sun Q."/>
            <person name="Kim S."/>
        </authorList>
    </citation>
    <scope>NUCLEOTIDE SEQUENCE</scope>
    <source>
        <strain evidence="1">KCTC 32255</strain>
    </source>
</reference>
<dbReference type="EMBL" id="BMZA01000010">
    <property type="protein sequence ID" value="GGZ09336.1"/>
    <property type="molecule type" value="Genomic_DNA"/>
</dbReference>
<accession>A0A918PIL2</accession>
<organism evidence="1 2">
    <name type="scientific">Novosphingobium colocasiae</name>
    <dbReference type="NCBI Taxonomy" id="1256513"/>
    <lineage>
        <taxon>Bacteria</taxon>
        <taxon>Pseudomonadati</taxon>
        <taxon>Pseudomonadota</taxon>
        <taxon>Alphaproteobacteria</taxon>
        <taxon>Sphingomonadales</taxon>
        <taxon>Sphingomonadaceae</taxon>
        <taxon>Novosphingobium</taxon>
    </lineage>
</organism>
<name>A0A918PIL2_9SPHN</name>
<dbReference type="Proteomes" id="UP000648075">
    <property type="component" value="Unassembled WGS sequence"/>
</dbReference>
<sequence length="53" mass="5856">MKGKEWFTRRRGGAEVSRKGAAFVSLLRGDKRSLDKEGGDAAYLTSLRLRVSA</sequence>
<dbReference type="AlphaFoldDB" id="A0A918PIL2"/>
<gene>
    <name evidence="1" type="ORF">GCM10011614_25230</name>
</gene>
<keyword evidence="2" id="KW-1185">Reference proteome</keyword>
<reference evidence="1" key="1">
    <citation type="journal article" date="2014" name="Int. J. Syst. Evol. Microbiol.">
        <title>Complete genome sequence of Corynebacterium casei LMG S-19264T (=DSM 44701T), isolated from a smear-ripened cheese.</title>
        <authorList>
            <consortium name="US DOE Joint Genome Institute (JGI-PGF)"/>
            <person name="Walter F."/>
            <person name="Albersmeier A."/>
            <person name="Kalinowski J."/>
            <person name="Ruckert C."/>
        </authorList>
    </citation>
    <scope>NUCLEOTIDE SEQUENCE</scope>
    <source>
        <strain evidence="1">KCTC 32255</strain>
    </source>
</reference>
<comment type="caution">
    <text evidence="1">The sequence shown here is derived from an EMBL/GenBank/DDBJ whole genome shotgun (WGS) entry which is preliminary data.</text>
</comment>
<evidence type="ECO:0000313" key="2">
    <source>
        <dbReference type="Proteomes" id="UP000648075"/>
    </source>
</evidence>
<protein>
    <submittedName>
        <fullName evidence="1">Uncharacterized protein</fullName>
    </submittedName>
</protein>